<gene>
    <name evidence="3" type="primary">nhsl3</name>
</gene>
<dbReference type="RefSeq" id="XP_010777918.1">
    <property type="nucleotide sequence ID" value="XM_010779616.1"/>
</dbReference>
<feature type="compositionally biased region" description="Polar residues" evidence="1">
    <location>
        <begin position="1219"/>
        <end position="1240"/>
    </location>
</feature>
<dbReference type="PANTHER" id="PTHR23039:SF6">
    <property type="entry name" value="SIMILAR TO MKIAA1522 PROTEIN"/>
    <property type="match status" value="1"/>
</dbReference>
<feature type="compositionally biased region" description="Polar residues" evidence="1">
    <location>
        <begin position="824"/>
        <end position="834"/>
    </location>
</feature>
<feature type="compositionally biased region" description="Low complexity" evidence="1">
    <location>
        <begin position="641"/>
        <end position="662"/>
    </location>
</feature>
<feature type="compositionally biased region" description="Low complexity" evidence="1">
    <location>
        <begin position="380"/>
        <end position="391"/>
    </location>
</feature>
<feature type="compositionally biased region" description="Polar residues" evidence="1">
    <location>
        <begin position="668"/>
        <end position="684"/>
    </location>
</feature>
<feature type="region of interest" description="Disordered" evidence="1">
    <location>
        <begin position="338"/>
        <end position="396"/>
    </location>
</feature>
<dbReference type="GeneID" id="104952742"/>
<feature type="region of interest" description="Disordered" evidence="1">
    <location>
        <begin position="902"/>
        <end position="995"/>
    </location>
</feature>
<reference evidence="3" key="1">
    <citation type="submission" date="2025-08" db="UniProtKB">
        <authorList>
            <consortium name="RefSeq"/>
        </authorList>
    </citation>
    <scope>IDENTIFICATION</scope>
    <source>
        <tissue evidence="3">Muscle</tissue>
    </source>
</reference>
<feature type="region of interest" description="Disordered" evidence="1">
    <location>
        <begin position="1008"/>
        <end position="1041"/>
    </location>
</feature>
<dbReference type="OrthoDB" id="9948858at2759"/>
<feature type="compositionally biased region" description="Basic and acidic residues" evidence="1">
    <location>
        <begin position="836"/>
        <end position="847"/>
    </location>
</feature>
<feature type="region of interest" description="Disordered" evidence="1">
    <location>
        <begin position="465"/>
        <end position="693"/>
    </location>
</feature>
<feature type="compositionally biased region" description="Polar residues" evidence="1">
    <location>
        <begin position="349"/>
        <end position="363"/>
    </location>
</feature>
<feature type="compositionally biased region" description="Polar residues" evidence="1">
    <location>
        <begin position="537"/>
        <end position="591"/>
    </location>
</feature>
<dbReference type="Proteomes" id="UP000504611">
    <property type="component" value="Unplaced"/>
</dbReference>
<dbReference type="InterPro" id="IPR024845">
    <property type="entry name" value="NHS-like"/>
</dbReference>
<feature type="compositionally biased region" description="Pro residues" evidence="1">
    <location>
        <begin position="918"/>
        <end position="932"/>
    </location>
</feature>
<feature type="compositionally biased region" description="Polar residues" evidence="1">
    <location>
        <begin position="493"/>
        <end position="504"/>
    </location>
</feature>
<feature type="region of interest" description="Disordered" evidence="1">
    <location>
        <begin position="1372"/>
        <end position="1414"/>
    </location>
</feature>
<feature type="region of interest" description="Disordered" evidence="1">
    <location>
        <begin position="1213"/>
        <end position="1263"/>
    </location>
</feature>
<feature type="compositionally biased region" description="Polar residues" evidence="1">
    <location>
        <begin position="748"/>
        <end position="765"/>
    </location>
</feature>
<feature type="compositionally biased region" description="Polar residues" evidence="1">
    <location>
        <begin position="438"/>
        <end position="447"/>
    </location>
</feature>
<dbReference type="PANTHER" id="PTHR23039">
    <property type="entry name" value="NANCE-HORAN SYNDROME PROTEIN"/>
    <property type="match status" value="1"/>
</dbReference>
<dbReference type="Pfam" id="PF15273">
    <property type="entry name" value="NHS"/>
    <property type="match status" value="1"/>
</dbReference>
<name>A0A6I9NSM6_9TELE</name>
<organism evidence="2 3">
    <name type="scientific">Notothenia coriiceps</name>
    <name type="common">black rockcod</name>
    <dbReference type="NCBI Taxonomy" id="8208"/>
    <lineage>
        <taxon>Eukaryota</taxon>
        <taxon>Metazoa</taxon>
        <taxon>Chordata</taxon>
        <taxon>Craniata</taxon>
        <taxon>Vertebrata</taxon>
        <taxon>Euteleostomi</taxon>
        <taxon>Actinopterygii</taxon>
        <taxon>Neopterygii</taxon>
        <taxon>Teleostei</taxon>
        <taxon>Neoteleostei</taxon>
        <taxon>Acanthomorphata</taxon>
        <taxon>Eupercaria</taxon>
        <taxon>Perciformes</taxon>
        <taxon>Notothenioidei</taxon>
        <taxon>Nototheniidae</taxon>
        <taxon>Notothenia</taxon>
    </lineage>
</organism>
<feature type="region of interest" description="Disordered" evidence="1">
    <location>
        <begin position="23"/>
        <end position="84"/>
    </location>
</feature>
<keyword evidence="2" id="KW-1185">Reference proteome</keyword>
<feature type="compositionally biased region" description="Polar residues" evidence="1">
    <location>
        <begin position="1249"/>
        <end position="1263"/>
    </location>
</feature>
<feature type="region of interest" description="Disordered" evidence="1">
    <location>
        <begin position="797"/>
        <end position="886"/>
    </location>
</feature>
<feature type="region of interest" description="Disordered" evidence="1">
    <location>
        <begin position="748"/>
        <end position="772"/>
    </location>
</feature>
<proteinExistence type="predicted"/>
<feature type="region of interest" description="Disordered" evidence="1">
    <location>
        <begin position="410"/>
        <end position="449"/>
    </location>
</feature>
<evidence type="ECO:0000313" key="3">
    <source>
        <dbReference type="RefSeq" id="XP_010777918.1"/>
    </source>
</evidence>
<dbReference type="KEGG" id="ncc:104952742"/>
<feature type="compositionally biased region" description="Polar residues" evidence="1">
    <location>
        <begin position="515"/>
        <end position="529"/>
    </location>
</feature>
<feature type="compositionally biased region" description="Basic and acidic residues" evidence="1">
    <location>
        <begin position="803"/>
        <end position="819"/>
    </location>
</feature>
<dbReference type="GO" id="GO:0030154">
    <property type="term" value="P:cell differentiation"/>
    <property type="evidence" value="ECO:0007669"/>
    <property type="project" value="TreeGrafter"/>
</dbReference>
<feature type="compositionally biased region" description="Low complexity" evidence="1">
    <location>
        <begin position="410"/>
        <end position="430"/>
    </location>
</feature>
<evidence type="ECO:0000256" key="1">
    <source>
        <dbReference type="SAM" id="MobiDB-lite"/>
    </source>
</evidence>
<feature type="compositionally biased region" description="Low complexity" evidence="1">
    <location>
        <begin position="602"/>
        <end position="615"/>
    </location>
</feature>
<protein>
    <submittedName>
        <fullName evidence="3">NHS-like protein 3</fullName>
    </submittedName>
</protein>
<sequence length="1443" mass="153854">MSRRRSTGDLVPSDVTQILAREAKVQRGQKKPGSSLGQAFGWLKGSRKKKGLGNGLNRTGIGVTDAKQGLQNQDPAKAGPKGNEEQKRLTVHYSTSQHFQENVFIEGSRPQYLEDLHTEAQEGLKIQQQEEHPNGLNLPDNESIANVISLLGSTFKPLNPVKRLDKSRKRGRRTTIMGIPNQVQKELALHRSFQQLVSTPNHDGDLSNSQSGVVIIPTVDGGTPEAKKEGARVHLSELEASRDEQLLRKQLQAMYQDEQPFNHQGLGSYLCPNSSMRPKSLAVPGMTTSSSFCPSTMLSFLQERQGPVMSMSPQATYMSTIIPNAVLPSSIHVIEIDRSSSRMRGGSVNHGSSVRTVSKSSLASGDLSVSPFLSRRSDGDGSQSDNSQSESTLMLTSASGLNWSETQSSKVIISNSSPGSSKGSTRSSNSHRAGPNGRESQAEQCNGDQDIDSLRSSVSMISSFSSKRENVTGQESESDVSGSVAAGVDAKTKQNCTRSLSVMKTKQPPPPPRRTNSLHSNKIKSNSNVLVEINDSDGANATENSIAQDENKSVKLQNSTGSSCLDASSSPLNPTQASSTGHSSYSPQKTPSDGGKFERTMSPSSGYSSQSGTPTLTPKGISPTPPDKQKKKPVKPERSVSRASSSAASPCSSLTSLSSGTSEPVNPDASTCSSSLPSQGSQPTVAAHELTPNNISSTFAAEVRELLKIPPPPKVKAPCPPPPETWVHNNRTFQLLCGPNPNVSKVIQNPAQKQDSTVKQAGTQTEDIKEIPDSVEKQSTICQSVLESQVKPEILLETSSEGLNKEMENRECPNNKQEEILVSSDVQKQEQSSKLVVKDPKSPKKEPPPVMKKPVTVLHKEELVKKESVSASSAVHFPVENHTTTSQHGVIIVVDKSDNEMAKSEVASVEVPKITKVSPPPSPPPAYHPTPPLSRKTPPSSVSSPPDDLQRVQEESHVVESCWPPPPPPMDGDSVFDGGDDVDFPPPPPPLVTESLTNVMDSCVTDLGETKTQTVEDKETIDDSSEANTSAHGQIADVPPAVPQTVTDIEPEFVVQDSESNIAEDTICRPVQSLVSVSDCVQSPPVVETLLASITKADHPMLESTLVPPSSSLKQDSPKLEDQSPNEAPVSAKLPVIVPVSPPLPAESLTQGVNFRRQPGVPNRDARSKELLSRHKSALIPKEDANIPLVTPSLLQMVRLRSVNMTEDVVKAEGEDKTTNQGASVQDNCPVSVTGAQNIPQKPIRKSLSLKSPPQSVKTSSVAPSMRLQEAIRMKTAAMSSRGGLPSRLGVRSTYSSLGEHGALSLKSAEGSEMLKTPASTASFIFSRSTKKVVIETPAASSPEAQVSLKQSLAAELMQVSDQSKATVYSNGGVKLDRAPPPVAKKPASGSISPPPSAPAGSSKTDFGVEGNGAIGAVQHTSGVTHPEMTTTRVTADTIETLF</sequence>
<feature type="compositionally biased region" description="Polar residues" evidence="1">
    <location>
        <begin position="471"/>
        <end position="481"/>
    </location>
</feature>
<feature type="compositionally biased region" description="Basic and acidic residues" evidence="1">
    <location>
        <begin position="858"/>
        <end position="868"/>
    </location>
</feature>
<feature type="compositionally biased region" description="Basic and acidic residues" evidence="1">
    <location>
        <begin position="948"/>
        <end position="958"/>
    </location>
</feature>
<feature type="region of interest" description="Disordered" evidence="1">
    <location>
        <begin position="1103"/>
        <end position="1132"/>
    </location>
</feature>
<accession>A0A6I9NSM6</accession>
<dbReference type="CTD" id="57648"/>
<evidence type="ECO:0000313" key="2">
    <source>
        <dbReference type="Proteomes" id="UP000504611"/>
    </source>
</evidence>